<dbReference type="AlphaFoldDB" id="A0A502C4L0"/>
<keyword evidence="2" id="KW-1185">Reference proteome</keyword>
<proteinExistence type="predicted"/>
<dbReference type="RefSeq" id="WP_140872630.1">
    <property type="nucleotide sequence ID" value="NZ_RCZK01000015.1"/>
</dbReference>
<gene>
    <name evidence="1" type="ORF">EAH84_14030</name>
</gene>
<evidence type="ECO:0000313" key="2">
    <source>
        <dbReference type="Proteomes" id="UP000318413"/>
    </source>
</evidence>
<dbReference type="EMBL" id="RCZK01000015">
    <property type="protein sequence ID" value="TPG08485.1"/>
    <property type="molecule type" value="Genomic_DNA"/>
</dbReference>
<accession>A0A502C4L0</accession>
<organism evidence="1 2">
    <name type="scientific">Sphingomonas oligophenolica</name>
    <dbReference type="NCBI Taxonomy" id="301154"/>
    <lineage>
        <taxon>Bacteria</taxon>
        <taxon>Pseudomonadati</taxon>
        <taxon>Pseudomonadota</taxon>
        <taxon>Alphaproteobacteria</taxon>
        <taxon>Sphingomonadales</taxon>
        <taxon>Sphingomonadaceae</taxon>
        <taxon>Sphingomonas</taxon>
    </lineage>
</organism>
<dbReference type="Proteomes" id="UP000318413">
    <property type="component" value="Unassembled WGS sequence"/>
</dbReference>
<sequence>MIPAQYHRLIDWIGDGTGLPDTLLHIHAGMVLLMLARLVTRRSLGSFVPLSVVVVAEAANELLDRLHFHAWRWPDTIADVINTLLWPTVICLGIRLRPMLTHTAGVDPATKTTH</sequence>
<comment type="caution">
    <text evidence="1">The sequence shown here is derived from an EMBL/GenBank/DDBJ whole genome shotgun (WGS) entry which is preliminary data.</text>
</comment>
<evidence type="ECO:0008006" key="3">
    <source>
        <dbReference type="Google" id="ProtNLM"/>
    </source>
</evidence>
<reference evidence="1 2" key="1">
    <citation type="journal article" date="2019" name="Environ. Microbiol.">
        <title>Species interactions and distinct microbial communities in high Arctic permafrost affected cryosols are associated with the CH4 and CO2 gas fluxes.</title>
        <authorList>
            <person name="Altshuler I."/>
            <person name="Hamel J."/>
            <person name="Turney S."/>
            <person name="Magnuson E."/>
            <person name="Levesque R."/>
            <person name="Greer C."/>
            <person name="Whyte L.G."/>
        </authorList>
    </citation>
    <scope>NUCLEOTIDE SEQUENCE [LARGE SCALE GENOMIC DNA]</scope>
    <source>
        <strain evidence="1 2">S5.1</strain>
    </source>
</reference>
<evidence type="ECO:0000313" key="1">
    <source>
        <dbReference type="EMBL" id="TPG08485.1"/>
    </source>
</evidence>
<name>A0A502C4L0_9SPHN</name>
<dbReference type="OrthoDB" id="6660115at2"/>
<protein>
    <recommendedName>
        <fullName evidence="3">VanZ family protein</fullName>
    </recommendedName>
</protein>